<name>A0A9X1B5Y2_9GAMM</name>
<dbReference type="Proteomes" id="UP001138768">
    <property type="component" value="Unassembled WGS sequence"/>
</dbReference>
<reference evidence="1 2" key="1">
    <citation type="journal article" date="2020" name="Microorganisms">
        <title>Osmotic Adaptation and Compatible Solute Biosynthesis of Phototrophic Bacteria as Revealed from Genome Analyses.</title>
        <authorList>
            <person name="Imhoff J.F."/>
            <person name="Rahn T."/>
            <person name="Kunzel S."/>
            <person name="Keller A."/>
            <person name="Neulinger S.C."/>
        </authorList>
    </citation>
    <scope>NUCLEOTIDE SEQUENCE [LARGE SCALE GENOMIC DNA]</scope>
    <source>
        <strain evidence="1 2">DSM 25653</strain>
    </source>
</reference>
<dbReference type="RefSeq" id="WP_200248922.1">
    <property type="nucleotide sequence ID" value="NZ_NRRY01000055.1"/>
</dbReference>
<organism evidence="1 2">
    <name type="scientific">Lamprobacter modestohalophilus</name>
    <dbReference type="NCBI Taxonomy" id="1064514"/>
    <lineage>
        <taxon>Bacteria</taxon>
        <taxon>Pseudomonadati</taxon>
        <taxon>Pseudomonadota</taxon>
        <taxon>Gammaproteobacteria</taxon>
        <taxon>Chromatiales</taxon>
        <taxon>Chromatiaceae</taxon>
        <taxon>Lamprobacter</taxon>
    </lineage>
</organism>
<accession>A0A9X1B5Y2</accession>
<evidence type="ECO:0000313" key="1">
    <source>
        <dbReference type="EMBL" id="MBK1621015.1"/>
    </source>
</evidence>
<evidence type="ECO:0000313" key="2">
    <source>
        <dbReference type="Proteomes" id="UP001138768"/>
    </source>
</evidence>
<sequence>MTQILGLITKVSRDPTALDILESLLRYFVQGTGRLDEQQARTILEVTTSLPDFRRLSFFVLGCAWLH</sequence>
<protein>
    <submittedName>
        <fullName evidence="1">Uncharacterized protein</fullName>
    </submittedName>
</protein>
<gene>
    <name evidence="1" type="ORF">CKO42_21835</name>
</gene>
<comment type="caution">
    <text evidence="1">The sequence shown here is derived from an EMBL/GenBank/DDBJ whole genome shotgun (WGS) entry which is preliminary data.</text>
</comment>
<dbReference type="EMBL" id="NRRY01000055">
    <property type="protein sequence ID" value="MBK1621015.1"/>
    <property type="molecule type" value="Genomic_DNA"/>
</dbReference>
<proteinExistence type="predicted"/>
<keyword evidence="2" id="KW-1185">Reference proteome</keyword>
<dbReference type="AlphaFoldDB" id="A0A9X1B5Y2"/>